<keyword evidence="3" id="KW-1185">Reference proteome</keyword>
<proteinExistence type="predicted"/>
<keyword evidence="1" id="KW-0812">Transmembrane</keyword>
<reference evidence="2 3" key="1">
    <citation type="submission" date="2022-06" db="EMBL/GenBank/DDBJ databases">
        <authorList>
            <person name="Jeon C.O."/>
        </authorList>
    </citation>
    <scope>NUCLEOTIDE SEQUENCE [LARGE SCALE GENOMIC DNA]</scope>
    <source>
        <strain evidence="2 3">KCTC 13943</strain>
    </source>
</reference>
<sequence>MNISNLLVISLLVFVLVYININLFKKRQKRFALAFFIYFEFINFVESRQINDITVIILCIIGLMIMGNSKNEFGGGDGDGFGGDGGGGHH</sequence>
<protein>
    <recommendedName>
        <fullName evidence="4">DUF3953 domain-containing protein</fullName>
    </recommendedName>
</protein>
<evidence type="ECO:0000313" key="3">
    <source>
        <dbReference type="Proteomes" id="UP001523262"/>
    </source>
</evidence>
<feature type="transmembrane region" description="Helical" evidence="1">
    <location>
        <begin position="53"/>
        <end position="69"/>
    </location>
</feature>
<evidence type="ECO:0000313" key="2">
    <source>
        <dbReference type="EMBL" id="MCM2535239.1"/>
    </source>
</evidence>
<dbReference type="EMBL" id="JAMQCR010000002">
    <property type="protein sequence ID" value="MCM2535239.1"/>
    <property type="molecule type" value="Genomic_DNA"/>
</dbReference>
<keyword evidence="1" id="KW-1133">Transmembrane helix</keyword>
<evidence type="ECO:0008006" key="4">
    <source>
        <dbReference type="Google" id="ProtNLM"/>
    </source>
</evidence>
<name>A0ABT0WIB7_9BACI</name>
<keyword evidence="1" id="KW-0472">Membrane</keyword>
<evidence type="ECO:0000256" key="1">
    <source>
        <dbReference type="SAM" id="Phobius"/>
    </source>
</evidence>
<organism evidence="2 3">
    <name type="scientific">Neobacillus pocheonensis</name>
    <dbReference type="NCBI Taxonomy" id="363869"/>
    <lineage>
        <taxon>Bacteria</taxon>
        <taxon>Bacillati</taxon>
        <taxon>Bacillota</taxon>
        <taxon>Bacilli</taxon>
        <taxon>Bacillales</taxon>
        <taxon>Bacillaceae</taxon>
        <taxon>Neobacillus</taxon>
    </lineage>
</organism>
<feature type="transmembrane region" description="Helical" evidence="1">
    <location>
        <begin position="6"/>
        <end position="24"/>
    </location>
</feature>
<gene>
    <name evidence="2" type="ORF">NDK43_26390</name>
</gene>
<accession>A0ABT0WIB7</accession>
<dbReference type="Proteomes" id="UP001523262">
    <property type="component" value="Unassembled WGS sequence"/>
</dbReference>
<comment type="caution">
    <text evidence="2">The sequence shown here is derived from an EMBL/GenBank/DDBJ whole genome shotgun (WGS) entry which is preliminary data.</text>
</comment>